<sequence length="137" mass="15624">MNLNPESSTLKLPNISNTGNRPPEQDDWAHYDDEDCTVTDAVYRVRASEDSYAMESRFSVDHLQDRPPYASKVLINTVFNDLGTRAKGMEEQLMRQQIWNKDIQWGVNVFAEGVPRLQALKDAITALEAKLDILNQK</sequence>
<feature type="compositionally biased region" description="Polar residues" evidence="1">
    <location>
        <begin position="1"/>
        <end position="20"/>
    </location>
</feature>
<feature type="region of interest" description="Disordered" evidence="1">
    <location>
        <begin position="1"/>
        <end position="31"/>
    </location>
</feature>
<reference evidence="2" key="2">
    <citation type="journal article" date="2023" name="IMA Fungus">
        <title>Comparative genomic study of the Penicillium genus elucidates a diverse pangenome and 15 lateral gene transfer events.</title>
        <authorList>
            <person name="Petersen C."/>
            <person name="Sorensen T."/>
            <person name="Nielsen M.R."/>
            <person name="Sondergaard T.E."/>
            <person name="Sorensen J.L."/>
            <person name="Fitzpatrick D.A."/>
            <person name="Frisvad J.C."/>
            <person name="Nielsen K.L."/>
        </authorList>
    </citation>
    <scope>NUCLEOTIDE SEQUENCE</scope>
    <source>
        <strain evidence="2">IBT 22155</strain>
    </source>
</reference>
<dbReference type="GeneID" id="81401095"/>
<evidence type="ECO:0000313" key="3">
    <source>
        <dbReference type="Proteomes" id="UP001149079"/>
    </source>
</evidence>
<proteinExistence type="predicted"/>
<dbReference type="OrthoDB" id="4274110at2759"/>
<name>A0A9W9HGR7_9EURO</name>
<reference evidence="2" key="1">
    <citation type="submission" date="2022-11" db="EMBL/GenBank/DDBJ databases">
        <authorList>
            <person name="Petersen C."/>
        </authorList>
    </citation>
    <scope>NUCLEOTIDE SEQUENCE</scope>
    <source>
        <strain evidence="2">IBT 22155</strain>
    </source>
</reference>
<dbReference type="RefSeq" id="XP_056527091.1">
    <property type="nucleotide sequence ID" value="XM_056661925.1"/>
</dbReference>
<comment type="caution">
    <text evidence="2">The sequence shown here is derived from an EMBL/GenBank/DDBJ whole genome shotgun (WGS) entry which is preliminary data.</text>
</comment>
<dbReference type="EMBL" id="JAPQKL010000001">
    <property type="protein sequence ID" value="KAJ5146617.1"/>
    <property type="molecule type" value="Genomic_DNA"/>
</dbReference>
<keyword evidence="3" id="KW-1185">Reference proteome</keyword>
<evidence type="ECO:0000256" key="1">
    <source>
        <dbReference type="SAM" id="MobiDB-lite"/>
    </source>
</evidence>
<organism evidence="2 3">
    <name type="scientific">Penicillium bovifimosum</name>
    <dbReference type="NCBI Taxonomy" id="126998"/>
    <lineage>
        <taxon>Eukaryota</taxon>
        <taxon>Fungi</taxon>
        <taxon>Dikarya</taxon>
        <taxon>Ascomycota</taxon>
        <taxon>Pezizomycotina</taxon>
        <taxon>Eurotiomycetes</taxon>
        <taxon>Eurotiomycetidae</taxon>
        <taxon>Eurotiales</taxon>
        <taxon>Aspergillaceae</taxon>
        <taxon>Penicillium</taxon>
    </lineage>
</organism>
<gene>
    <name evidence="2" type="ORF">N7515_001181</name>
</gene>
<dbReference type="AlphaFoldDB" id="A0A9W9HGR7"/>
<dbReference type="Proteomes" id="UP001149079">
    <property type="component" value="Unassembled WGS sequence"/>
</dbReference>
<evidence type="ECO:0000313" key="2">
    <source>
        <dbReference type="EMBL" id="KAJ5146617.1"/>
    </source>
</evidence>
<accession>A0A9W9HGR7</accession>
<protein>
    <submittedName>
        <fullName evidence="2">Uncharacterized protein</fullName>
    </submittedName>
</protein>